<accession>A0A7M1RVJ3</accession>
<sequence>MGAIGGLFGTGNKSNNCGWGWNNNNCGYINPWLAGAAFNNWNGYWNGGYNAAELTISQKECEDNLALTRALYEAELKDQNERFSDRQTIDREMFGLYKSQIDADFNLYKNQRDNYDILAKELSDLKAHVAVNDAVRPYQDKLIQCEIADARKDAKFMGAEIVNYVDKLDCRNIKGINCLPNEPTVTGLLSNNPYCCRQITTSSTTPAA</sequence>
<dbReference type="Proteomes" id="UP000594051">
    <property type="component" value="Segment"/>
</dbReference>
<name>A0A7M1RVJ3_9CAUD</name>
<protein>
    <submittedName>
        <fullName evidence="1">Uncharacterized protein</fullName>
    </submittedName>
</protein>
<dbReference type="EMBL" id="MT774379">
    <property type="protein sequence ID" value="QOR58447.1"/>
    <property type="molecule type" value="Genomic_DNA"/>
</dbReference>
<proteinExistence type="predicted"/>
<dbReference type="RefSeq" id="YP_010110605.1">
    <property type="nucleotide sequence ID" value="NC_055872.1"/>
</dbReference>
<reference evidence="1 2" key="1">
    <citation type="submission" date="2020-07" db="EMBL/GenBank/DDBJ databases">
        <title>Taxonomic proposal: Crassvirales, a new order of highly abundant and diverse bacterial viruses.</title>
        <authorList>
            <person name="Shkoporov A.N."/>
            <person name="Stockdale S.R."/>
            <person name="Guerin E."/>
            <person name="Ross R.P."/>
            <person name="Hill C."/>
        </authorList>
    </citation>
    <scope>NUCLEOTIDE SEQUENCE [LARGE SCALE GENOMIC DNA]</scope>
</reference>
<evidence type="ECO:0000313" key="1">
    <source>
        <dbReference type="EMBL" id="QOR58447.1"/>
    </source>
</evidence>
<dbReference type="GeneID" id="65128918"/>
<evidence type="ECO:0000313" key="2">
    <source>
        <dbReference type="Proteomes" id="UP000594051"/>
    </source>
</evidence>
<organism evidence="1 2">
    <name type="scientific">uncultured phage cr118_1</name>
    <dbReference type="NCBI Taxonomy" id="2772063"/>
    <lineage>
        <taxon>Viruses</taxon>
        <taxon>Duplodnaviria</taxon>
        <taxon>Heunggongvirae</taxon>
        <taxon>Uroviricota</taxon>
        <taxon>Caudoviricetes</taxon>
        <taxon>Crassvirales</taxon>
        <taxon>Suoliviridae</taxon>
        <taxon>Uncouvirinae</taxon>
        <taxon>Besingivirus</taxon>
        <taxon>Besingivirus coli</taxon>
    </lineage>
</organism>
<keyword evidence="2" id="KW-1185">Reference proteome</keyword>
<dbReference type="KEGG" id="vg:65128918"/>